<dbReference type="Gene3D" id="3.30.530.20">
    <property type="match status" value="1"/>
</dbReference>
<organism evidence="1">
    <name type="scientific">marine metagenome</name>
    <dbReference type="NCBI Taxonomy" id="408172"/>
    <lineage>
        <taxon>unclassified sequences</taxon>
        <taxon>metagenomes</taxon>
        <taxon>ecological metagenomes</taxon>
    </lineage>
</organism>
<feature type="non-terminal residue" evidence="1">
    <location>
        <position position="1"/>
    </location>
</feature>
<protein>
    <recommendedName>
        <fullName evidence="2">Coenzyme Q-binding protein COQ10 START domain-containing protein</fullName>
    </recommendedName>
</protein>
<accession>A0A383CHF6</accession>
<dbReference type="AlphaFoldDB" id="A0A383CHF6"/>
<dbReference type="InterPro" id="IPR023393">
    <property type="entry name" value="START-like_dom_sf"/>
</dbReference>
<evidence type="ECO:0008006" key="2">
    <source>
        <dbReference type="Google" id="ProtNLM"/>
    </source>
</evidence>
<gene>
    <name evidence="1" type="ORF">METZ01_LOCUS484435</name>
</gene>
<reference evidence="1" key="1">
    <citation type="submission" date="2018-05" db="EMBL/GenBank/DDBJ databases">
        <authorList>
            <person name="Lanie J.A."/>
            <person name="Ng W.-L."/>
            <person name="Kazmierczak K.M."/>
            <person name="Andrzejewski T.M."/>
            <person name="Davidsen T.M."/>
            <person name="Wayne K.J."/>
            <person name="Tettelin H."/>
            <person name="Glass J.I."/>
            <person name="Rusch D."/>
            <person name="Podicherti R."/>
            <person name="Tsui H.-C.T."/>
            <person name="Winkler M.E."/>
        </authorList>
    </citation>
    <scope>NUCLEOTIDE SEQUENCE</scope>
</reference>
<evidence type="ECO:0000313" key="1">
    <source>
        <dbReference type="EMBL" id="SVE31581.1"/>
    </source>
</evidence>
<dbReference type="SUPFAM" id="SSF55961">
    <property type="entry name" value="Bet v1-like"/>
    <property type="match status" value="1"/>
</dbReference>
<dbReference type="Pfam" id="PF06240">
    <property type="entry name" value="COXG"/>
    <property type="match status" value="1"/>
</dbReference>
<dbReference type="EMBL" id="UINC01208835">
    <property type="protein sequence ID" value="SVE31581.1"/>
    <property type="molecule type" value="Genomic_DNA"/>
</dbReference>
<sequence>VWEVFGDLETVAACFPGAEITRPLEEGRFAGRVSMTLGPMRLKFTGEGNLQRDEADWTGTIEGSGEDRATRSKATAVLSYNLRDNLNGGAFVKVEMDYQLFGPLAQIG</sequence>
<proteinExistence type="predicted"/>
<dbReference type="InterPro" id="IPR010419">
    <property type="entry name" value="CO_DH_gsu"/>
</dbReference>
<name>A0A383CHF6_9ZZZZ</name>
<feature type="non-terminal residue" evidence="1">
    <location>
        <position position="108"/>
    </location>
</feature>